<sequence>MKTTPSRARGAHRGVWSEYSGHCTGAATTVPCRASVICASGNANAAAMISARCEVGSVRRAGTGCGARPVARQDRGTCARTPFH</sequence>
<accession>A0A3R9BSF8</accession>
<proteinExistence type="predicted"/>
<dbReference type="EMBL" id="RKIO01000002">
    <property type="protein sequence ID" value="RSC14496.1"/>
    <property type="molecule type" value="Genomic_DNA"/>
</dbReference>
<dbReference type="AlphaFoldDB" id="A0A3R9BSF8"/>
<comment type="caution">
    <text evidence="1">The sequence shown here is derived from an EMBL/GenBank/DDBJ whole genome shotgun (WGS) entry which is preliminary data.</text>
</comment>
<gene>
    <name evidence="1" type="ORF">EGT41_14910</name>
</gene>
<name>A0A3R9BSF8_9BURK</name>
<organism evidence="1 2">
    <name type="scientific">Burkholderia cenocepacia</name>
    <dbReference type="NCBI Taxonomy" id="95486"/>
    <lineage>
        <taxon>Bacteria</taxon>
        <taxon>Pseudomonadati</taxon>
        <taxon>Pseudomonadota</taxon>
        <taxon>Betaproteobacteria</taxon>
        <taxon>Burkholderiales</taxon>
        <taxon>Burkholderiaceae</taxon>
        <taxon>Burkholderia</taxon>
        <taxon>Burkholderia cepacia complex</taxon>
    </lineage>
</organism>
<reference evidence="2" key="1">
    <citation type="submission" date="2018-11" db="EMBL/GenBank/DDBJ databases">
        <title>FDA dAtabase for Regulatory Grade micrObial Sequences (FDA-ARGOS): Supporting development and validation of Infectious Disease Dx tests.</title>
        <authorList>
            <person name="Goldberg B."/>
            <person name="Campos J."/>
            <person name="Tallon L."/>
            <person name="Sadzewicz L."/>
            <person name="Zhao X."/>
            <person name="Vavikolanu K."/>
            <person name="Mehta A."/>
            <person name="Aluvathingal J."/>
            <person name="Nadendla S."/>
            <person name="Geyer C."/>
            <person name="Nandy P."/>
            <person name="Yan Y."/>
            <person name="Sichtig H."/>
        </authorList>
    </citation>
    <scope>NUCLEOTIDE SEQUENCE [LARGE SCALE GENOMIC DNA]</scope>
    <source>
        <strain evidence="2">FDAARGOS_544</strain>
    </source>
</reference>
<evidence type="ECO:0000313" key="1">
    <source>
        <dbReference type="EMBL" id="RSC14496.1"/>
    </source>
</evidence>
<dbReference type="Proteomes" id="UP000272140">
    <property type="component" value="Unassembled WGS sequence"/>
</dbReference>
<evidence type="ECO:0000313" key="2">
    <source>
        <dbReference type="Proteomes" id="UP000272140"/>
    </source>
</evidence>
<protein>
    <submittedName>
        <fullName evidence="1">Uncharacterized protein</fullName>
    </submittedName>
</protein>